<protein>
    <submittedName>
        <fullName evidence="3">Uncharacterized protein</fullName>
    </submittedName>
</protein>
<dbReference type="Proteomes" id="UP000271974">
    <property type="component" value="Unassembled WGS sequence"/>
</dbReference>
<accession>A0A433TC37</accession>
<feature type="region of interest" description="Disordered" evidence="1">
    <location>
        <begin position="26"/>
        <end position="121"/>
    </location>
</feature>
<name>A0A433TC37_ELYCH</name>
<evidence type="ECO:0000256" key="1">
    <source>
        <dbReference type="SAM" id="MobiDB-lite"/>
    </source>
</evidence>
<keyword evidence="2" id="KW-0732">Signal</keyword>
<proteinExistence type="predicted"/>
<feature type="signal peptide" evidence="2">
    <location>
        <begin position="1"/>
        <end position="25"/>
    </location>
</feature>
<keyword evidence="4" id="KW-1185">Reference proteome</keyword>
<evidence type="ECO:0000313" key="3">
    <source>
        <dbReference type="EMBL" id="RUS79163.1"/>
    </source>
</evidence>
<evidence type="ECO:0000256" key="2">
    <source>
        <dbReference type="SAM" id="SignalP"/>
    </source>
</evidence>
<feature type="chain" id="PRO_5018992507" evidence="2">
    <location>
        <begin position="26"/>
        <end position="304"/>
    </location>
</feature>
<feature type="compositionally biased region" description="Gly residues" evidence="1">
    <location>
        <begin position="39"/>
        <end position="113"/>
    </location>
</feature>
<comment type="caution">
    <text evidence="3">The sequence shown here is derived from an EMBL/GenBank/DDBJ whole genome shotgun (WGS) entry which is preliminary data.</text>
</comment>
<dbReference type="EMBL" id="RQTK01000467">
    <property type="protein sequence ID" value="RUS79163.1"/>
    <property type="molecule type" value="Genomic_DNA"/>
</dbReference>
<dbReference type="AlphaFoldDB" id="A0A433TC37"/>
<evidence type="ECO:0000313" key="4">
    <source>
        <dbReference type="Proteomes" id="UP000271974"/>
    </source>
</evidence>
<reference evidence="3 4" key="1">
    <citation type="submission" date="2019-01" db="EMBL/GenBank/DDBJ databases">
        <title>A draft genome assembly of the solar-powered sea slug Elysia chlorotica.</title>
        <authorList>
            <person name="Cai H."/>
            <person name="Li Q."/>
            <person name="Fang X."/>
            <person name="Li J."/>
            <person name="Curtis N.E."/>
            <person name="Altenburger A."/>
            <person name="Shibata T."/>
            <person name="Feng M."/>
            <person name="Maeda T."/>
            <person name="Schwartz J.A."/>
            <person name="Shigenobu S."/>
            <person name="Lundholm N."/>
            <person name="Nishiyama T."/>
            <person name="Yang H."/>
            <person name="Hasebe M."/>
            <person name="Li S."/>
            <person name="Pierce S.K."/>
            <person name="Wang J."/>
        </authorList>
    </citation>
    <scope>NUCLEOTIDE SEQUENCE [LARGE SCALE GENOMIC DNA]</scope>
    <source>
        <strain evidence="3">EC2010</strain>
        <tissue evidence="3">Whole organism of an adult</tissue>
    </source>
</reference>
<organism evidence="3 4">
    <name type="scientific">Elysia chlorotica</name>
    <name type="common">Eastern emerald elysia</name>
    <name type="synonym">Sea slug</name>
    <dbReference type="NCBI Taxonomy" id="188477"/>
    <lineage>
        <taxon>Eukaryota</taxon>
        <taxon>Metazoa</taxon>
        <taxon>Spiralia</taxon>
        <taxon>Lophotrochozoa</taxon>
        <taxon>Mollusca</taxon>
        <taxon>Gastropoda</taxon>
        <taxon>Heterobranchia</taxon>
        <taxon>Euthyneura</taxon>
        <taxon>Panpulmonata</taxon>
        <taxon>Sacoglossa</taxon>
        <taxon>Placobranchoidea</taxon>
        <taxon>Plakobranchidae</taxon>
        <taxon>Elysia</taxon>
    </lineage>
</organism>
<sequence length="304" mass="31452">MMGFSVKFVAVLLLVALVGLSFTEAQRGRGGGRGRGRGRGPPEGGNQGNQEGEGQGEGQGQRGPGSRGQGQGQRGSGGQGQGQGQRGPGGQGQRGPGGRGPGERGPAGPGGRGGRPDRELPAGDLYIWNQTLSTGEVVVQRVFVPENKSVMIAGSRGDKDAGFMPGRTLYDFSGASGVVAIRPRGGFFPCFITDTTLNFDTLMGVTGLITLNETENTVAHGQENLDGTSEKLPLDATTALYEAQPELKRFCGFAGVVIAAPLGDLPPFEGETRNVTVLTYDSEVTLTVPVGIQGRGRGRGSRRG</sequence>
<dbReference type="OrthoDB" id="6191062at2759"/>
<gene>
    <name evidence="3" type="ORF">EGW08_013071</name>
</gene>